<dbReference type="Gene3D" id="3.40.640.10">
    <property type="entry name" value="Type I PLP-dependent aspartate aminotransferase-like (Major domain)"/>
    <property type="match status" value="1"/>
</dbReference>
<accession>A0A6P2V2I9</accession>
<evidence type="ECO:0000256" key="5">
    <source>
        <dbReference type="ARBA" id="ARBA00022898"/>
    </source>
</evidence>
<gene>
    <name evidence="7" type="ORF">BCO71171_00694</name>
</gene>
<evidence type="ECO:0000256" key="4">
    <source>
        <dbReference type="ARBA" id="ARBA00022679"/>
    </source>
</evidence>
<evidence type="ECO:0000256" key="2">
    <source>
        <dbReference type="ARBA" id="ARBA00008954"/>
    </source>
</evidence>
<evidence type="ECO:0000313" key="7">
    <source>
        <dbReference type="EMBL" id="VWC84251.1"/>
    </source>
</evidence>
<dbReference type="Proteomes" id="UP000494182">
    <property type="component" value="Unassembled WGS sequence"/>
</dbReference>
<dbReference type="InterPro" id="IPR015424">
    <property type="entry name" value="PyrdxlP-dep_Trfase"/>
</dbReference>
<dbReference type="CDD" id="cd00610">
    <property type="entry name" value="OAT_like"/>
    <property type="match status" value="1"/>
</dbReference>
<comment type="cofactor">
    <cofactor evidence="1">
        <name>pyridoxal 5'-phosphate</name>
        <dbReference type="ChEBI" id="CHEBI:597326"/>
    </cofactor>
</comment>
<dbReference type="PANTHER" id="PTHR43094:SF1">
    <property type="entry name" value="AMINOTRANSFERASE CLASS-III"/>
    <property type="match status" value="1"/>
</dbReference>
<reference evidence="7 8" key="1">
    <citation type="submission" date="2019-09" db="EMBL/GenBank/DDBJ databases">
        <authorList>
            <person name="Depoorter E."/>
        </authorList>
    </citation>
    <scope>NUCLEOTIDE SEQUENCE [LARGE SCALE GENOMIC DNA]</scope>
    <source>
        <strain evidence="7">R-71171</strain>
    </source>
</reference>
<evidence type="ECO:0000313" key="8">
    <source>
        <dbReference type="Proteomes" id="UP000494182"/>
    </source>
</evidence>
<name>A0A6P2V2I9_9BURK</name>
<proteinExistence type="inferred from homology"/>
<dbReference type="PANTHER" id="PTHR43094">
    <property type="entry name" value="AMINOTRANSFERASE"/>
    <property type="match status" value="1"/>
</dbReference>
<evidence type="ECO:0000256" key="6">
    <source>
        <dbReference type="RuleBase" id="RU003560"/>
    </source>
</evidence>
<dbReference type="GO" id="GO:0030170">
    <property type="term" value="F:pyridoxal phosphate binding"/>
    <property type="evidence" value="ECO:0007669"/>
    <property type="project" value="InterPro"/>
</dbReference>
<dbReference type="Gene3D" id="3.90.1150.10">
    <property type="entry name" value="Aspartate Aminotransferase, domain 1"/>
    <property type="match status" value="1"/>
</dbReference>
<dbReference type="InterPro" id="IPR049704">
    <property type="entry name" value="Aminotrans_3_PPA_site"/>
</dbReference>
<dbReference type="AlphaFoldDB" id="A0A6P2V2I9"/>
<dbReference type="InterPro" id="IPR005814">
    <property type="entry name" value="Aminotrans_3"/>
</dbReference>
<dbReference type="NCBIfam" id="NF009068">
    <property type="entry name" value="PRK12403.1"/>
    <property type="match status" value="1"/>
</dbReference>
<evidence type="ECO:0000256" key="1">
    <source>
        <dbReference type="ARBA" id="ARBA00001933"/>
    </source>
</evidence>
<dbReference type="PROSITE" id="PS00600">
    <property type="entry name" value="AA_TRANSFER_CLASS_3"/>
    <property type="match status" value="1"/>
</dbReference>
<dbReference type="InterPro" id="IPR015421">
    <property type="entry name" value="PyrdxlP-dep_Trfase_major"/>
</dbReference>
<comment type="similarity">
    <text evidence="2 6">Belongs to the class-III pyridoxal-phosphate-dependent aminotransferase family.</text>
</comment>
<dbReference type="RefSeq" id="WP_174971454.1">
    <property type="nucleotide sequence ID" value="NZ_CABVQT010000001.1"/>
</dbReference>
<keyword evidence="4 7" id="KW-0808">Transferase</keyword>
<dbReference type="InterPro" id="IPR015422">
    <property type="entry name" value="PyrdxlP-dep_Trfase_small"/>
</dbReference>
<sequence length="463" mass="50910">MNAPNFPHRTTQDYQRSDAAHHLHAFVDQKALNEEGARVMVRGEGIHLWDNDGNRYLDGMSGLWCTNVGYGRPELVDAAARQMKELSYYNMFFHTTHPSVIELSERLFALLGNRFSHVVYTNSGSESNEVLIRTVRRFWDVIGKPQKKVLIGRVNGYHGSTVGSASLGGMAFMHEMGDLPIPNITHVDEPYWYANGGDLSPEAFGKQAALSLERKILEIGADRVAAFVAEPFQGAGGMIFPPDGYWQEIERICRQYDVLLCADEVIGGFGRTGEWFAHRHFGFEPDLICMAKGLTSGYVPMGGLIMSRRVGEALVDKGGVYAHGLTYSGHPVAAAVALANLDVLEREGLVERTKTDTGPYLQKALRDAFGNHPLVGEIQGVGAVGAIQFAKNKATRERFANEAALTWHSRTVGFELGVIVRSTNGRLIVAPPLVIDHAQIDELVDTMRKAVDATAREVLGIDC</sequence>
<organism evidence="7 8">
    <name type="scientific">Burkholderia contaminans</name>
    <dbReference type="NCBI Taxonomy" id="488447"/>
    <lineage>
        <taxon>Bacteria</taxon>
        <taxon>Pseudomonadati</taxon>
        <taxon>Pseudomonadota</taxon>
        <taxon>Betaproteobacteria</taxon>
        <taxon>Burkholderiales</taxon>
        <taxon>Burkholderiaceae</taxon>
        <taxon>Burkholderia</taxon>
        <taxon>Burkholderia cepacia complex</taxon>
    </lineage>
</organism>
<dbReference type="SUPFAM" id="SSF53383">
    <property type="entry name" value="PLP-dependent transferases"/>
    <property type="match status" value="1"/>
</dbReference>
<dbReference type="NCBIfam" id="NF005682">
    <property type="entry name" value="PRK07480.1"/>
    <property type="match status" value="1"/>
</dbReference>
<keyword evidence="5 6" id="KW-0663">Pyridoxal phosphate</keyword>
<dbReference type="EMBL" id="CABVQT010000001">
    <property type="protein sequence ID" value="VWC84251.1"/>
    <property type="molecule type" value="Genomic_DNA"/>
</dbReference>
<dbReference type="PIRSF" id="PIRSF000521">
    <property type="entry name" value="Transaminase_4ab_Lys_Orn"/>
    <property type="match status" value="1"/>
</dbReference>
<dbReference type="Pfam" id="PF00202">
    <property type="entry name" value="Aminotran_3"/>
    <property type="match status" value="1"/>
</dbReference>
<protein>
    <submittedName>
        <fullName evidence="7">Aminotransferase</fullName>
    </submittedName>
</protein>
<evidence type="ECO:0000256" key="3">
    <source>
        <dbReference type="ARBA" id="ARBA00022576"/>
    </source>
</evidence>
<dbReference type="GO" id="GO:0008483">
    <property type="term" value="F:transaminase activity"/>
    <property type="evidence" value="ECO:0007669"/>
    <property type="project" value="UniProtKB-KW"/>
</dbReference>
<keyword evidence="3 7" id="KW-0032">Aminotransferase</keyword>
<dbReference type="FunFam" id="3.40.640.10:FF:000014">
    <property type="entry name" value="Adenosylmethionine-8-amino-7-oxononanoate aminotransferase, probable"/>
    <property type="match status" value="1"/>
</dbReference>